<dbReference type="RefSeq" id="WP_124777015.1">
    <property type="nucleotide sequence ID" value="NZ_RQZA01000005.1"/>
</dbReference>
<proteinExistence type="predicted"/>
<feature type="DNA-binding region" description="H-T-H motif" evidence="2">
    <location>
        <begin position="29"/>
        <end position="48"/>
    </location>
</feature>
<dbReference type="InterPro" id="IPR001647">
    <property type="entry name" value="HTH_TetR"/>
</dbReference>
<sequence>MDRRIQKSRRAIYRAFISLLNQKSYEKMTVQEIIDEANVGRSTFYAHFETKETLLEELCQELFEHTFVGHQEEMSYFELIAHLFLHFKRNQDKIATLLLSKNTYFTKRLKDQLEVYLFPLVQEKALYKKDHLPKEFLENFVTSTFIETVTWWLEYGKKLDEMTIAQYYLDLLG</sequence>
<keyword evidence="5" id="KW-1185">Reference proteome</keyword>
<accession>A0A3P1VBN5</accession>
<dbReference type="InterPro" id="IPR009057">
    <property type="entry name" value="Homeodomain-like_sf"/>
</dbReference>
<dbReference type="EMBL" id="RQZA01000005">
    <property type="protein sequence ID" value="RRD31158.1"/>
    <property type="molecule type" value="Genomic_DNA"/>
</dbReference>
<dbReference type="PRINTS" id="PR00455">
    <property type="entry name" value="HTHTETR"/>
</dbReference>
<evidence type="ECO:0000256" key="2">
    <source>
        <dbReference type="PROSITE-ProRule" id="PRU00335"/>
    </source>
</evidence>
<evidence type="ECO:0000313" key="4">
    <source>
        <dbReference type="EMBL" id="RRD31158.1"/>
    </source>
</evidence>
<keyword evidence="1 2" id="KW-0238">DNA-binding</keyword>
<name>A0A3P1VBN5_9STRE</name>
<dbReference type="Proteomes" id="UP000281771">
    <property type="component" value="Unassembled WGS sequence"/>
</dbReference>
<feature type="domain" description="HTH tetR-type" evidence="3">
    <location>
        <begin position="6"/>
        <end position="66"/>
    </location>
</feature>
<dbReference type="Pfam" id="PF14278">
    <property type="entry name" value="TetR_C_8"/>
    <property type="match status" value="1"/>
</dbReference>
<protein>
    <submittedName>
        <fullName evidence="4">TetR/AcrR family transcriptional regulator</fullName>
    </submittedName>
</protein>
<dbReference type="PANTHER" id="PTHR43479">
    <property type="entry name" value="ACREF/ENVCD OPERON REPRESSOR-RELATED"/>
    <property type="match status" value="1"/>
</dbReference>
<evidence type="ECO:0000256" key="1">
    <source>
        <dbReference type="ARBA" id="ARBA00023125"/>
    </source>
</evidence>
<reference evidence="4 5" key="1">
    <citation type="submission" date="2018-11" db="EMBL/GenBank/DDBJ databases">
        <title>Genomes From Bacteria Associated with the Canine Oral Cavity: a Test Case for Automated Genome-Based Taxonomic Assignment.</title>
        <authorList>
            <person name="Coil D.A."/>
            <person name="Jospin G."/>
            <person name="Darling A.E."/>
            <person name="Wallis C."/>
            <person name="Davis I.J."/>
            <person name="Harris S."/>
            <person name="Eisen J.A."/>
            <person name="Holcombe L.J."/>
            <person name="O'Flynn C."/>
        </authorList>
    </citation>
    <scope>NUCLEOTIDE SEQUENCE [LARGE SCALE GENOMIC DNA]</scope>
    <source>
        <strain evidence="4 5">OH4621_COT-116</strain>
    </source>
</reference>
<gene>
    <name evidence="4" type="ORF">EII38_06600</name>
</gene>
<dbReference type="PROSITE" id="PS50977">
    <property type="entry name" value="HTH_TETR_2"/>
    <property type="match status" value="1"/>
</dbReference>
<dbReference type="PANTHER" id="PTHR43479:SF23">
    <property type="entry name" value="HTH TETR-TYPE DOMAIN-CONTAINING PROTEIN"/>
    <property type="match status" value="1"/>
</dbReference>
<comment type="caution">
    <text evidence="4">The sequence shown here is derived from an EMBL/GenBank/DDBJ whole genome shotgun (WGS) entry which is preliminary data.</text>
</comment>
<dbReference type="SUPFAM" id="SSF46689">
    <property type="entry name" value="Homeodomain-like"/>
    <property type="match status" value="1"/>
</dbReference>
<dbReference type="Pfam" id="PF00440">
    <property type="entry name" value="TetR_N"/>
    <property type="match status" value="1"/>
</dbReference>
<evidence type="ECO:0000259" key="3">
    <source>
        <dbReference type="PROSITE" id="PS50977"/>
    </source>
</evidence>
<dbReference type="InterPro" id="IPR039532">
    <property type="entry name" value="TetR_C_Firmicutes"/>
</dbReference>
<dbReference type="Gene3D" id="1.10.357.10">
    <property type="entry name" value="Tetracycline Repressor, domain 2"/>
    <property type="match status" value="1"/>
</dbReference>
<organism evidence="4 5">
    <name type="scientific">Streptococcus minor</name>
    <dbReference type="NCBI Taxonomy" id="229549"/>
    <lineage>
        <taxon>Bacteria</taxon>
        <taxon>Bacillati</taxon>
        <taxon>Bacillota</taxon>
        <taxon>Bacilli</taxon>
        <taxon>Lactobacillales</taxon>
        <taxon>Streptococcaceae</taxon>
        <taxon>Streptococcus</taxon>
    </lineage>
</organism>
<evidence type="ECO:0000313" key="5">
    <source>
        <dbReference type="Proteomes" id="UP000281771"/>
    </source>
</evidence>
<dbReference type="AlphaFoldDB" id="A0A3P1VBN5"/>
<dbReference type="STRING" id="1123309.GCA_000377005_00302"/>
<dbReference type="GO" id="GO:0003677">
    <property type="term" value="F:DNA binding"/>
    <property type="evidence" value="ECO:0007669"/>
    <property type="project" value="UniProtKB-UniRule"/>
</dbReference>
<dbReference type="InterPro" id="IPR050624">
    <property type="entry name" value="HTH-type_Tx_Regulator"/>
</dbReference>